<feature type="domain" description="DUF6898" evidence="2">
    <location>
        <begin position="6"/>
        <end position="60"/>
    </location>
</feature>
<dbReference type="EMBL" id="BMDZ01000049">
    <property type="protein sequence ID" value="GGB52081.1"/>
    <property type="molecule type" value="Genomic_DNA"/>
</dbReference>
<comment type="caution">
    <text evidence="3">The sequence shown here is derived from an EMBL/GenBank/DDBJ whole genome shotgun (WGS) entry which is preliminary data.</text>
</comment>
<dbReference type="InterPro" id="IPR054193">
    <property type="entry name" value="DUF6898"/>
</dbReference>
<evidence type="ECO:0000259" key="2">
    <source>
        <dbReference type="Pfam" id="PF21839"/>
    </source>
</evidence>
<evidence type="ECO:0000256" key="1">
    <source>
        <dbReference type="SAM" id="MobiDB-lite"/>
    </source>
</evidence>
<dbReference type="RefSeq" id="WP_188580464.1">
    <property type="nucleotide sequence ID" value="NZ_BMDZ01000049.1"/>
</dbReference>
<dbReference type="Pfam" id="PF21839">
    <property type="entry name" value="DUF6898"/>
    <property type="match status" value="1"/>
</dbReference>
<organism evidence="3 4">
    <name type="scientific">Tistrella bauzanensis</name>
    <dbReference type="NCBI Taxonomy" id="657419"/>
    <lineage>
        <taxon>Bacteria</taxon>
        <taxon>Pseudomonadati</taxon>
        <taxon>Pseudomonadota</taxon>
        <taxon>Alphaproteobacteria</taxon>
        <taxon>Geminicoccales</taxon>
        <taxon>Geminicoccaceae</taxon>
        <taxon>Tistrella</taxon>
    </lineage>
</organism>
<keyword evidence="4" id="KW-1185">Reference proteome</keyword>
<protein>
    <recommendedName>
        <fullName evidence="2">DUF6898 domain-containing protein</fullName>
    </recommendedName>
</protein>
<sequence>MTTPSDDILLEITAAGVSLRVAAIDAATGEEVTFIAPHGTAEAALARLARDKLAYVRARKAGAAPTPAAEPRPAPGRKGGRSIIA</sequence>
<dbReference type="Proteomes" id="UP000603352">
    <property type="component" value="Unassembled WGS sequence"/>
</dbReference>
<accession>A0ABQ1ITI4</accession>
<evidence type="ECO:0000313" key="4">
    <source>
        <dbReference type="Proteomes" id="UP000603352"/>
    </source>
</evidence>
<evidence type="ECO:0000313" key="3">
    <source>
        <dbReference type="EMBL" id="GGB52081.1"/>
    </source>
</evidence>
<gene>
    <name evidence="3" type="ORF">GCM10011505_36410</name>
</gene>
<feature type="region of interest" description="Disordered" evidence="1">
    <location>
        <begin position="61"/>
        <end position="85"/>
    </location>
</feature>
<reference evidence="4" key="1">
    <citation type="journal article" date="2019" name="Int. J. Syst. Evol. Microbiol.">
        <title>The Global Catalogue of Microorganisms (GCM) 10K type strain sequencing project: providing services to taxonomists for standard genome sequencing and annotation.</title>
        <authorList>
            <consortium name="The Broad Institute Genomics Platform"/>
            <consortium name="The Broad Institute Genome Sequencing Center for Infectious Disease"/>
            <person name="Wu L."/>
            <person name="Ma J."/>
        </authorList>
    </citation>
    <scope>NUCLEOTIDE SEQUENCE [LARGE SCALE GENOMIC DNA]</scope>
    <source>
        <strain evidence="4">CGMCC 1.10188</strain>
    </source>
</reference>
<name>A0ABQ1ITI4_9PROT</name>
<proteinExistence type="predicted"/>